<keyword evidence="9" id="KW-0411">Iron-sulfur</keyword>
<feature type="domain" description="FAD/NAD(P)-binding" evidence="11">
    <location>
        <begin position="480"/>
        <end position="627"/>
    </location>
</feature>
<reference evidence="12 13" key="1">
    <citation type="submission" date="2019-09" db="EMBL/GenBank/DDBJ databases">
        <title>Arthrobacter zafarii sp. nov., a moderately thermotolerant and halotolerant actinobacterium isolated from Cholistan desert soil of Pakistan.</title>
        <authorList>
            <person name="Amin A."/>
            <person name="Ahmed I."/>
            <person name="Khalid N."/>
            <person name="Schumann P."/>
            <person name="Busse H.J."/>
            <person name="Khan I.U."/>
            <person name="Li S."/>
            <person name="Li W.J."/>
        </authorList>
    </citation>
    <scope>NUCLEOTIDE SEQUENCE [LARGE SCALE GENOMIC DNA]</scope>
    <source>
        <strain evidence="12 13">NCCP-1664</strain>
    </source>
</reference>
<dbReference type="PANTHER" id="PTHR42917:SF2">
    <property type="entry name" value="2,4-DIENOYL-COA REDUCTASE [(2E)-ENOYL-COA-PRODUCING]"/>
    <property type="match status" value="1"/>
</dbReference>
<evidence type="ECO:0000256" key="1">
    <source>
        <dbReference type="ARBA" id="ARBA00001917"/>
    </source>
</evidence>
<dbReference type="GO" id="GO:0008168">
    <property type="term" value="F:methyltransferase activity"/>
    <property type="evidence" value="ECO:0007669"/>
    <property type="project" value="UniProtKB-KW"/>
</dbReference>
<keyword evidence="8" id="KW-0408">Iron</keyword>
<dbReference type="Gene3D" id="3.50.50.60">
    <property type="entry name" value="FAD/NAD(P)-binding domain"/>
    <property type="match status" value="1"/>
</dbReference>
<dbReference type="InterPro" id="IPR001155">
    <property type="entry name" value="OxRdtase_FMN_N"/>
</dbReference>
<dbReference type="Gene3D" id="3.40.50.720">
    <property type="entry name" value="NAD(P)-binding Rossmann-like Domain"/>
    <property type="match status" value="1"/>
</dbReference>
<dbReference type="Pfam" id="PF00724">
    <property type="entry name" value="Oxidored_FMN"/>
    <property type="match status" value="1"/>
</dbReference>
<dbReference type="Gene3D" id="3.20.20.70">
    <property type="entry name" value="Aldolase class I"/>
    <property type="match status" value="1"/>
</dbReference>
<evidence type="ECO:0000256" key="8">
    <source>
        <dbReference type="ARBA" id="ARBA00023004"/>
    </source>
</evidence>
<evidence type="ECO:0000256" key="4">
    <source>
        <dbReference type="ARBA" id="ARBA00022630"/>
    </source>
</evidence>
<evidence type="ECO:0000256" key="3">
    <source>
        <dbReference type="ARBA" id="ARBA00011048"/>
    </source>
</evidence>
<dbReference type="Pfam" id="PF07992">
    <property type="entry name" value="Pyr_redox_2"/>
    <property type="match status" value="1"/>
</dbReference>
<dbReference type="RefSeq" id="WP_149955936.1">
    <property type="nucleotide sequence ID" value="NZ_BKDJ01000003.1"/>
</dbReference>
<dbReference type="Pfam" id="PF13450">
    <property type="entry name" value="NAD_binding_8"/>
    <property type="match status" value="1"/>
</dbReference>
<comment type="cofactor">
    <cofactor evidence="1">
        <name>FMN</name>
        <dbReference type="ChEBI" id="CHEBI:58210"/>
    </cofactor>
</comment>
<dbReference type="InterPro" id="IPR023753">
    <property type="entry name" value="FAD/NAD-binding_dom"/>
</dbReference>
<dbReference type="AlphaFoldDB" id="A0A5A7NNB0"/>
<evidence type="ECO:0000256" key="5">
    <source>
        <dbReference type="ARBA" id="ARBA00022643"/>
    </source>
</evidence>
<comment type="cofactor">
    <cofactor evidence="2">
        <name>[4Fe-4S] cluster</name>
        <dbReference type="ChEBI" id="CHEBI:49883"/>
    </cofactor>
</comment>
<dbReference type="EMBL" id="BKDJ01000003">
    <property type="protein sequence ID" value="GER22280.1"/>
    <property type="molecule type" value="Genomic_DNA"/>
</dbReference>
<keyword evidence="4" id="KW-0285">Flavoprotein</keyword>
<keyword evidence="12" id="KW-0808">Transferase</keyword>
<dbReference type="GO" id="GO:0046872">
    <property type="term" value="F:metal ion binding"/>
    <property type="evidence" value="ECO:0007669"/>
    <property type="project" value="UniProtKB-KW"/>
</dbReference>
<feature type="domain" description="NADH:flavin oxidoreductase/NADH oxidase N-terminal" evidence="10">
    <location>
        <begin position="18"/>
        <end position="352"/>
    </location>
</feature>
<evidence type="ECO:0000256" key="2">
    <source>
        <dbReference type="ARBA" id="ARBA00001966"/>
    </source>
</evidence>
<comment type="similarity">
    <text evidence="3">In the N-terminal section; belongs to the NADH:flavin oxidoreductase/NADH oxidase family.</text>
</comment>
<dbReference type="SUPFAM" id="SSF51905">
    <property type="entry name" value="FAD/NAD(P)-binding domain"/>
    <property type="match status" value="1"/>
</dbReference>
<evidence type="ECO:0000256" key="7">
    <source>
        <dbReference type="ARBA" id="ARBA00023002"/>
    </source>
</evidence>
<dbReference type="GO" id="GO:0051536">
    <property type="term" value="F:iron-sulfur cluster binding"/>
    <property type="evidence" value="ECO:0007669"/>
    <property type="project" value="UniProtKB-KW"/>
</dbReference>
<name>A0A5A7NNB0_9MICC</name>
<dbReference type="PANTHER" id="PTHR42917">
    <property type="entry name" value="2,4-DIENOYL-COA REDUCTASE"/>
    <property type="match status" value="1"/>
</dbReference>
<evidence type="ECO:0000313" key="12">
    <source>
        <dbReference type="EMBL" id="GER22280.1"/>
    </source>
</evidence>
<proteinExistence type="inferred from homology"/>
<protein>
    <submittedName>
        <fullName evidence="12">N-methylproline demethylase</fullName>
    </submittedName>
</protein>
<dbReference type="GO" id="GO:0032259">
    <property type="term" value="P:methylation"/>
    <property type="evidence" value="ECO:0007669"/>
    <property type="project" value="UniProtKB-KW"/>
</dbReference>
<dbReference type="SUPFAM" id="SSF51395">
    <property type="entry name" value="FMN-linked oxidoreductases"/>
    <property type="match status" value="1"/>
</dbReference>
<dbReference type="InterPro" id="IPR036188">
    <property type="entry name" value="FAD/NAD-bd_sf"/>
</dbReference>
<keyword evidence="12" id="KW-0489">Methyltransferase</keyword>
<organism evidence="12 13">
    <name type="scientific">Zafaria cholistanensis</name>
    <dbReference type="NCBI Taxonomy" id="1682741"/>
    <lineage>
        <taxon>Bacteria</taxon>
        <taxon>Bacillati</taxon>
        <taxon>Actinomycetota</taxon>
        <taxon>Actinomycetes</taxon>
        <taxon>Micrococcales</taxon>
        <taxon>Micrococcaceae</taxon>
        <taxon>Zafaria</taxon>
    </lineage>
</organism>
<dbReference type="GO" id="GO:0010181">
    <property type="term" value="F:FMN binding"/>
    <property type="evidence" value="ECO:0007669"/>
    <property type="project" value="InterPro"/>
</dbReference>
<dbReference type="InterPro" id="IPR013785">
    <property type="entry name" value="Aldolase_TIM"/>
</dbReference>
<evidence type="ECO:0000259" key="11">
    <source>
        <dbReference type="Pfam" id="PF07992"/>
    </source>
</evidence>
<dbReference type="PRINTS" id="PR00368">
    <property type="entry name" value="FADPNR"/>
</dbReference>
<keyword evidence="7" id="KW-0560">Oxidoreductase</keyword>
<evidence type="ECO:0000259" key="10">
    <source>
        <dbReference type="Pfam" id="PF00724"/>
    </source>
</evidence>
<dbReference type="GO" id="GO:0016491">
    <property type="term" value="F:oxidoreductase activity"/>
    <property type="evidence" value="ECO:0007669"/>
    <property type="project" value="UniProtKB-KW"/>
</dbReference>
<keyword evidence="5" id="KW-0288">FMN</keyword>
<evidence type="ECO:0000313" key="13">
    <source>
        <dbReference type="Proteomes" id="UP000325307"/>
    </source>
</evidence>
<keyword evidence="13" id="KW-1185">Reference proteome</keyword>
<dbReference type="InterPro" id="IPR051793">
    <property type="entry name" value="NADH:flavin_oxidoreductase"/>
</dbReference>
<evidence type="ECO:0000256" key="9">
    <source>
        <dbReference type="ARBA" id="ARBA00023014"/>
    </source>
</evidence>
<keyword evidence="6" id="KW-0479">Metal-binding</keyword>
<evidence type="ECO:0000256" key="6">
    <source>
        <dbReference type="ARBA" id="ARBA00022723"/>
    </source>
</evidence>
<gene>
    <name evidence="12" type="ORF">NCCP1664_07770</name>
</gene>
<accession>A0A5A7NNB0</accession>
<dbReference type="Proteomes" id="UP000325307">
    <property type="component" value="Unassembled WGS sequence"/>
</dbReference>
<sequence length="677" mass="72544">MNHDQGLAAEGEAAFPHLFSPVRLGPMHLRNRVMMPPHNSAIGNLWGTDEDEATRAIAYLESRAKAGVAWVGGVTGRIQNQFIPGFEPSGISAETKGYFRLPYFVDRVQRVTGTLHATGAVVTCQMTMIGGFPHAPSPRLSGPAGNSMPHVLTTREIAWFVREYGYSAEQARRAGLDGIELHVNHDDLLEWFLSPLTNHRADAYGGSLENRARFVVEVLTAIRGAVGGSMAVGVRLNLKEEVPGGYDAAGGIEIAQYLESTGLIDFIHAVVGTPWGNPSYIQPHFFDPGQWSGLAGDLKRAIGLPVVHTGLVDSPETAERILSAGDADVVGMARAHIADGEILLKAREGRTAEIRPCVGGNECINRRYVDGLPFGCAVNPHASNEVEGPWLRSASPRRLLVVGGGPAGLELAALAAESGHRVDLWEAAEEVGGQLRIAAAAPRHERFGRYLDWQRNRLADLGVKIRLHQPATAADVLAEDADAVAVATGASARRPPIDGAHGEAVLEIRDVLSGAAIPGKRVVVVAQDDHMPPLALADHLSSRGHHVRVVYATNGPAQLLGRYIVGVILGRLSAQQVQFRFMEEVTAIGAGTITTRNVYSGVQDRLEDFDSVVLACGGVSESSLFEELRDRRDNVHLLGDAFAPRRLVFATRQAYALAKILQGPAGAGTPGNHKDNQ</sequence>
<comment type="caution">
    <text evidence="12">The sequence shown here is derived from an EMBL/GenBank/DDBJ whole genome shotgun (WGS) entry which is preliminary data.</text>
</comment>
<dbReference type="OrthoDB" id="3169239at2"/>